<comment type="caution">
    <text evidence="1">The sequence shown here is derived from an EMBL/GenBank/DDBJ whole genome shotgun (WGS) entry which is preliminary data.</text>
</comment>
<sequence length="67" mass="7580">MKVEDALRDRHEDRFDVVGLEDSRLLDANALSAHYLERIRAIELIAKDAGHSVPTLTLSWVLRNPAV</sequence>
<protein>
    <recommendedName>
        <fullName evidence="3">Aldo/keto reductase</fullName>
    </recommendedName>
</protein>
<dbReference type="RefSeq" id="WP_220292545.1">
    <property type="nucleotide sequence ID" value="NZ_JAEUAX010000019.1"/>
</dbReference>
<gene>
    <name evidence="1" type="ORF">JNB61_19155</name>
</gene>
<evidence type="ECO:0008006" key="3">
    <source>
        <dbReference type="Google" id="ProtNLM"/>
    </source>
</evidence>
<name>A0ABS7I5G3_9MICO</name>
<evidence type="ECO:0000313" key="2">
    <source>
        <dbReference type="Proteomes" id="UP000777440"/>
    </source>
</evidence>
<dbReference type="Proteomes" id="UP000777440">
    <property type="component" value="Unassembled WGS sequence"/>
</dbReference>
<accession>A0ABS7I5G3</accession>
<proteinExistence type="predicted"/>
<reference evidence="1 2" key="1">
    <citation type="journal article" date="2021" name="MBio">
        <title>Poor Competitiveness of Bradyrhizobium in Pigeon Pea Root Colonization in Indian Soils.</title>
        <authorList>
            <person name="Chalasani D."/>
            <person name="Basu A."/>
            <person name="Pullabhotla S.V.S.R.N."/>
            <person name="Jorrin B."/>
            <person name="Neal A.L."/>
            <person name="Poole P.S."/>
            <person name="Podile A.R."/>
            <person name="Tkacz A."/>
        </authorList>
    </citation>
    <scope>NUCLEOTIDE SEQUENCE [LARGE SCALE GENOMIC DNA]</scope>
    <source>
        <strain evidence="1 2">HU12</strain>
    </source>
</reference>
<dbReference type="EMBL" id="JAEUAX010000019">
    <property type="protein sequence ID" value="MBW9111890.1"/>
    <property type="molecule type" value="Genomic_DNA"/>
</dbReference>
<evidence type="ECO:0000313" key="1">
    <source>
        <dbReference type="EMBL" id="MBW9111890.1"/>
    </source>
</evidence>
<keyword evidence="2" id="KW-1185">Reference proteome</keyword>
<organism evidence="1 2">
    <name type="scientific">Microbacterium ureisolvens</name>
    <dbReference type="NCBI Taxonomy" id="2781186"/>
    <lineage>
        <taxon>Bacteria</taxon>
        <taxon>Bacillati</taxon>
        <taxon>Actinomycetota</taxon>
        <taxon>Actinomycetes</taxon>
        <taxon>Micrococcales</taxon>
        <taxon>Microbacteriaceae</taxon>
        <taxon>Microbacterium</taxon>
    </lineage>
</organism>